<proteinExistence type="predicted"/>
<organism evidence="3 4">
    <name type="scientific">Gossypium barbadense</name>
    <name type="common">Sea Island cotton</name>
    <name type="synonym">Hibiscus barbadensis</name>
    <dbReference type="NCBI Taxonomy" id="3634"/>
    <lineage>
        <taxon>Eukaryota</taxon>
        <taxon>Viridiplantae</taxon>
        <taxon>Streptophyta</taxon>
        <taxon>Embryophyta</taxon>
        <taxon>Tracheophyta</taxon>
        <taxon>Spermatophyta</taxon>
        <taxon>Magnoliopsida</taxon>
        <taxon>eudicotyledons</taxon>
        <taxon>Gunneridae</taxon>
        <taxon>Pentapetalae</taxon>
        <taxon>rosids</taxon>
        <taxon>malvids</taxon>
        <taxon>Malvales</taxon>
        <taxon>Malvaceae</taxon>
        <taxon>Malvoideae</taxon>
        <taxon>Gossypium</taxon>
    </lineage>
</organism>
<reference evidence="3 4" key="1">
    <citation type="submission" date="2015-01" db="EMBL/GenBank/DDBJ databases">
        <title>Genome of allotetraploid Gossypium barbadense reveals genomic plasticity and fiber elongation in cotton evolution.</title>
        <authorList>
            <person name="Chen X."/>
            <person name="Liu X."/>
            <person name="Zhao B."/>
            <person name="Zheng H."/>
            <person name="Hu Y."/>
            <person name="Lu G."/>
            <person name="Yang C."/>
            <person name="Chen J."/>
            <person name="Shan C."/>
            <person name="Zhang L."/>
            <person name="Zhou Y."/>
            <person name="Wang L."/>
            <person name="Guo W."/>
            <person name="Bai Y."/>
            <person name="Ruan J."/>
            <person name="Shangguan X."/>
            <person name="Mao Y."/>
            <person name="Jiang J."/>
            <person name="Zhu Y."/>
            <person name="Lei J."/>
            <person name="Kang H."/>
            <person name="Chen S."/>
            <person name="He X."/>
            <person name="Wang R."/>
            <person name="Wang Y."/>
            <person name="Chen J."/>
            <person name="Wang L."/>
            <person name="Yu S."/>
            <person name="Wang B."/>
            <person name="Wei J."/>
            <person name="Song S."/>
            <person name="Lu X."/>
            <person name="Gao Z."/>
            <person name="Gu W."/>
            <person name="Deng X."/>
            <person name="Ma D."/>
            <person name="Wang S."/>
            <person name="Liang W."/>
            <person name="Fang L."/>
            <person name="Cai C."/>
            <person name="Zhu X."/>
            <person name="Zhou B."/>
            <person name="Zhang Y."/>
            <person name="Chen Z."/>
            <person name="Xu S."/>
            <person name="Zhu R."/>
            <person name="Wang S."/>
            <person name="Zhang T."/>
            <person name="Zhao G."/>
        </authorList>
    </citation>
    <scope>NUCLEOTIDE SEQUENCE [LARGE SCALE GENOMIC DNA]</scope>
    <source>
        <strain evidence="4">cv. Xinhai21</strain>
        <tissue evidence="3">Leaf</tissue>
    </source>
</reference>
<evidence type="ECO:0000313" key="3">
    <source>
        <dbReference type="EMBL" id="PPS03924.1"/>
    </source>
</evidence>
<evidence type="ECO:0000313" key="4">
    <source>
        <dbReference type="Proteomes" id="UP000239757"/>
    </source>
</evidence>
<feature type="domain" description="RRM" evidence="2">
    <location>
        <begin position="29"/>
        <end position="112"/>
    </location>
</feature>
<dbReference type="EMBL" id="KZ664673">
    <property type="protein sequence ID" value="PPS03924.1"/>
    <property type="molecule type" value="Genomic_DNA"/>
</dbReference>
<dbReference type="Gene3D" id="3.30.70.330">
    <property type="match status" value="1"/>
</dbReference>
<accession>A0A2P5XKR2</accession>
<keyword evidence="1" id="KW-0694">RNA-binding</keyword>
<dbReference type="SUPFAM" id="SSF54928">
    <property type="entry name" value="RNA-binding domain, RBD"/>
    <property type="match status" value="1"/>
</dbReference>
<sequence length="112" mass="13034">MKTLIFRSCDKARANGMDSRFSQATDNHQKFFIAFIGSSNKGISRLIVKKFFEKYGNDGDVYMVFHSLRRRDKETTFAFVRFKYKVGLEKAVNEGNHIVQNGFCLRVFKAFD</sequence>
<dbReference type="CDD" id="cd00590">
    <property type="entry name" value="RRM_SF"/>
    <property type="match status" value="1"/>
</dbReference>
<dbReference type="Pfam" id="PF00076">
    <property type="entry name" value="RRM_1"/>
    <property type="match status" value="1"/>
</dbReference>
<dbReference type="AlphaFoldDB" id="A0A2P5XKR2"/>
<dbReference type="Proteomes" id="UP000239757">
    <property type="component" value="Unassembled WGS sequence"/>
</dbReference>
<evidence type="ECO:0000256" key="1">
    <source>
        <dbReference type="PROSITE-ProRule" id="PRU00176"/>
    </source>
</evidence>
<protein>
    <recommendedName>
        <fullName evidence="2">RRM domain-containing protein</fullName>
    </recommendedName>
</protein>
<dbReference type="PROSITE" id="PS50102">
    <property type="entry name" value="RRM"/>
    <property type="match status" value="1"/>
</dbReference>
<evidence type="ECO:0000259" key="2">
    <source>
        <dbReference type="PROSITE" id="PS50102"/>
    </source>
</evidence>
<dbReference type="OrthoDB" id="988427at2759"/>
<dbReference type="InterPro" id="IPR035979">
    <property type="entry name" value="RBD_domain_sf"/>
</dbReference>
<name>A0A2P5XKR2_GOSBA</name>
<dbReference type="InterPro" id="IPR000504">
    <property type="entry name" value="RRM_dom"/>
</dbReference>
<gene>
    <name evidence="3" type="ORF">GOBAR_AA16735</name>
</gene>
<dbReference type="GO" id="GO:0003723">
    <property type="term" value="F:RNA binding"/>
    <property type="evidence" value="ECO:0007669"/>
    <property type="project" value="UniProtKB-UniRule"/>
</dbReference>
<dbReference type="InterPro" id="IPR012677">
    <property type="entry name" value="Nucleotide-bd_a/b_plait_sf"/>
</dbReference>